<dbReference type="Proteomes" id="UP001049518">
    <property type="component" value="Chromosome"/>
</dbReference>
<dbReference type="RefSeq" id="WP_231329759.1">
    <property type="nucleotide sequence ID" value="NZ_CP059572.1"/>
</dbReference>
<keyword evidence="2" id="KW-0808">Transferase</keyword>
<dbReference type="GO" id="GO:0008168">
    <property type="term" value="F:methyltransferase activity"/>
    <property type="evidence" value="ECO:0007669"/>
    <property type="project" value="UniProtKB-KW"/>
</dbReference>
<gene>
    <name evidence="4" type="ORF">AGRA3207_005316</name>
</gene>
<dbReference type="GO" id="GO:0032259">
    <property type="term" value="P:methylation"/>
    <property type="evidence" value="ECO:0007669"/>
    <property type="project" value="UniProtKB-KW"/>
</dbReference>
<proteinExistence type="predicted"/>
<protein>
    <submittedName>
        <fullName evidence="4">Class I SAM-dependent methyltransferase</fullName>
    </submittedName>
</protein>
<dbReference type="SUPFAM" id="SSF53335">
    <property type="entry name" value="S-adenosyl-L-methionine-dependent methyltransferases"/>
    <property type="match status" value="1"/>
</dbReference>
<evidence type="ECO:0000256" key="3">
    <source>
        <dbReference type="ARBA" id="ARBA00022691"/>
    </source>
</evidence>
<name>A0ABX8QZ64_9ACTN</name>
<evidence type="ECO:0000313" key="5">
    <source>
        <dbReference type="Proteomes" id="UP001049518"/>
    </source>
</evidence>
<dbReference type="PANTHER" id="PTHR43464">
    <property type="entry name" value="METHYLTRANSFERASE"/>
    <property type="match status" value="1"/>
</dbReference>
<keyword evidence="1 4" id="KW-0489">Methyltransferase</keyword>
<evidence type="ECO:0000256" key="2">
    <source>
        <dbReference type="ARBA" id="ARBA00022679"/>
    </source>
</evidence>
<evidence type="ECO:0000256" key="1">
    <source>
        <dbReference type="ARBA" id="ARBA00022603"/>
    </source>
</evidence>
<organism evidence="4 5">
    <name type="scientific">Actinomadura graeca</name>
    <dbReference type="NCBI Taxonomy" id="2750812"/>
    <lineage>
        <taxon>Bacteria</taxon>
        <taxon>Bacillati</taxon>
        <taxon>Actinomycetota</taxon>
        <taxon>Actinomycetes</taxon>
        <taxon>Streptosporangiales</taxon>
        <taxon>Thermomonosporaceae</taxon>
        <taxon>Actinomadura</taxon>
    </lineage>
</organism>
<accession>A0ABX8QZ64</accession>
<keyword evidence="5" id="KW-1185">Reference proteome</keyword>
<reference evidence="4" key="1">
    <citation type="submission" date="2020-07" db="EMBL/GenBank/DDBJ databases">
        <authorList>
            <person name="Tarantini F.S."/>
            <person name="Hong K.W."/>
            <person name="Chan K.G."/>
        </authorList>
    </citation>
    <scope>NUCLEOTIDE SEQUENCE</scope>
    <source>
        <strain evidence="4">32-07</strain>
    </source>
</reference>
<evidence type="ECO:0000313" key="4">
    <source>
        <dbReference type="EMBL" id="QXJ24065.1"/>
    </source>
</evidence>
<sequence>MVIAGTLGYAEEAGALVRQYEGLAFTDVHKDVLHLFPRVPSRVLDVGAGSGRDAAALAREGHRVVAVEPTAELRGHGQRLHASAAIVWVDDALPGLSSLAGSPEFDVILLSAVWMHLDERERCGAMGRLAELVTLGGRVVITLRHGPSSPGRRMFDVSVEETVAVAAGVGLTLVHCERREDVLGRPELTWSSLGFQASCQRG</sequence>
<dbReference type="CDD" id="cd02440">
    <property type="entry name" value="AdoMet_MTases"/>
    <property type="match status" value="1"/>
</dbReference>
<dbReference type="Pfam" id="PF13489">
    <property type="entry name" value="Methyltransf_23"/>
    <property type="match status" value="1"/>
</dbReference>
<dbReference type="InterPro" id="IPR029063">
    <property type="entry name" value="SAM-dependent_MTases_sf"/>
</dbReference>
<dbReference type="PANTHER" id="PTHR43464:SF19">
    <property type="entry name" value="UBIQUINONE BIOSYNTHESIS O-METHYLTRANSFERASE, MITOCHONDRIAL"/>
    <property type="match status" value="1"/>
</dbReference>
<keyword evidence="3" id="KW-0949">S-adenosyl-L-methionine</keyword>
<dbReference type="Gene3D" id="3.40.50.150">
    <property type="entry name" value="Vaccinia Virus protein VP39"/>
    <property type="match status" value="1"/>
</dbReference>
<dbReference type="EMBL" id="CP059572">
    <property type="protein sequence ID" value="QXJ24065.1"/>
    <property type="molecule type" value="Genomic_DNA"/>
</dbReference>